<dbReference type="GO" id="GO:0005829">
    <property type="term" value="C:cytosol"/>
    <property type="evidence" value="ECO:0007669"/>
    <property type="project" value="TreeGrafter"/>
</dbReference>
<gene>
    <name evidence="1" type="ORF">CIK84_13985</name>
    <name evidence="2" type="ORF">EXY26_00590</name>
</gene>
<dbReference type="NCBIfam" id="TIGR00099">
    <property type="entry name" value="Cof-subfamily"/>
    <property type="match status" value="1"/>
</dbReference>
<evidence type="ECO:0000313" key="4">
    <source>
        <dbReference type="Proteomes" id="UP000297638"/>
    </source>
</evidence>
<dbReference type="InterPro" id="IPR000150">
    <property type="entry name" value="Cof"/>
</dbReference>
<dbReference type="InterPro" id="IPR006379">
    <property type="entry name" value="HAD-SF_hydro_IIB"/>
</dbReference>
<comment type="caution">
    <text evidence="1">The sequence shown here is derived from an EMBL/GenBank/DDBJ whole genome shotgun (WGS) entry which is preliminary data.</text>
</comment>
<dbReference type="PANTHER" id="PTHR10000:SF8">
    <property type="entry name" value="HAD SUPERFAMILY HYDROLASE-LIKE, TYPE 3"/>
    <property type="match status" value="1"/>
</dbReference>
<dbReference type="GO" id="GO:0016791">
    <property type="term" value="F:phosphatase activity"/>
    <property type="evidence" value="ECO:0007669"/>
    <property type="project" value="TreeGrafter"/>
</dbReference>
<reference evidence="2 4" key="2">
    <citation type="submission" date="2019-03" db="EMBL/GenBank/DDBJ databases">
        <title>Glutamicibacter sp. LJH19 genome.</title>
        <authorList>
            <person name="Sinai Borker S."/>
            <person name="Kumar R."/>
        </authorList>
    </citation>
    <scope>NUCLEOTIDE SEQUENCE [LARGE SCALE GENOMIC DNA]</scope>
    <source>
        <strain evidence="2 4">LJH19</strain>
    </source>
</reference>
<dbReference type="Proteomes" id="UP000297638">
    <property type="component" value="Unassembled WGS sequence"/>
</dbReference>
<dbReference type="EMBL" id="SPDS01000001">
    <property type="protein sequence ID" value="TFH55624.1"/>
    <property type="molecule type" value="Genomic_DNA"/>
</dbReference>
<dbReference type="InterPro" id="IPR023214">
    <property type="entry name" value="HAD_sf"/>
</dbReference>
<dbReference type="AlphaFoldDB" id="A0A2N7S0T1"/>
<name>A0A2N7S0T1_9MICC</name>
<dbReference type="RefSeq" id="WP_102598810.1">
    <property type="nucleotide sequence ID" value="NZ_JBQDIL010000047.1"/>
</dbReference>
<protein>
    <submittedName>
        <fullName evidence="2">HAD family hydrolase</fullName>
    </submittedName>
    <submittedName>
        <fullName evidence="1">Haloacid dehalogenase</fullName>
    </submittedName>
</protein>
<proteinExistence type="predicted"/>
<dbReference type="InterPro" id="IPR036412">
    <property type="entry name" value="HAD-like_sf"/>
</dbReference>
<dbReference type="PROSITE" id="PS01228">
    <property type="entry name" value="COF_1"/>
    <property type="match status" value="1"/>
</dbReference>
<dbReference type="NCBIfam" id="TIGR01484">
    <property type="entry name" value="HAD-SF-IIB"/>
    <property type="match status" value="1"/>
</dbReference>
<dbReference type="Gene3D" id="3.40.50.1000">
    <property type="entry name" value="HAD superfamily/HAD-like"/>
    <property type="match status" value="1"/>
</dbReference>
<evidence type="ECO:0000313" key="3">
    <source>
        <dbReference type="Proteomes" id="UP000235739"/>
    </source>
</evidence>
<reference evidence="1 3" key="1">
    <citation type="journal article" date="2017" name="Elife">
        <title>Extensive horizontal gene transfer in cheese-associated bacteria.</title>
        <authorList>
            <person name="Bonham K.S."/>
            <person name="Wolfe B.E."/>
            <person name="Dutton R.J."/>
        </authorList>
    </citation>
    <scope>NUCLEOTIDE SEQUENCE [LARGE SCALE GENOMIC DNA]</scope>
    <source>
        <strain evidence="1 3">JB182</strain>
    </source>
</reference>
<evidence type="ECO:0000313" key="1">
    <source>
        <dbReference type="EMBL" id="PMQ19746.1"/>
    </source>
</evidence>
<dbReference type="Pfam" id="PF08282">
    <property type="entry name" value="Hydrolase_3"/>
    <property type="match status" value="1"/>
</dbReference>
<dbReference type="PANTHER" id="PTHR10000">
    <property type="entry name" value="PHOSPHOSERINE PHOSPHATASE"/>
    <property type="match status" value="1"/>
</dbReference>
<dbReference type="GO" id="GO:0000287">
    <property type="term" value="F:magnesium ion binding"/>
    <property type="evidence" value="ECO:0007669"/>
    <property type="project" value="TreeGrafter"/>
</dbReference>
<accession>A0A2N7S0T1</accession>
<dbReference type="EMBL" id="PNQX01000002">
    <property type="protein sequence ID" value="PMQ19746.1"/>
    <property type="molecule type" value="Genomic_DNA"/>
</dbReference>
<organism evidence="1 3">
    <name type="scientific">Glutamicibacter arilaitensis</name>
    <dbReference type="NCBI Taxonomy" id="256701"/>
    <lineage>
        <taxon>Bacteria</taxon>
        <taxon>Bacillati</taxon>
        <taxon>Actinomycetota</taxon>
        <taxon>Actinomycetes</taxon>
        <taxon>Micrococcales</taxon>
        <taxon>Micrococcaceae</taxon>
        <taxon>Glutamicibacter</taxon>
    </lineage>
</organism>
<dbReference type="CDD" id="cd07516">
    <property type="entry name" value="HAD_Pase"/>
    <property type="match status" value="1"/>
</dbReference>
<evidence type="ECO:0000313" key="2">
    <source>
        <dbReference type="EMBL" id="TFH55624.1"/>
    </source>
</evidence>
<keyword evidence="2" id="KW-0378">Hydrolase</keyword>
<dbReference type="Proteomes" id="UP000235739">
    <property type="component" value="Unassembled WGS sequence"/>
</dbReference>
<sequence>MIKLIASDLDGTIVSQNGTISERTKRAFIEARDSGIQIVFVTGRPFRWLTPVIESFGGLGKVICSNGAVLYDLEQDEVIWSRTLSAATARRATEIILELEPQASFAAETTKGLHLGDGFADRHHKSGVQAVLDLASDSIDSEGIVKFLARSKTMPIDQFYASVQPQLADLVEVTHSAFDVSLLEMSRVDIHKATTLHEYCQRLGITADEVMAFGDMPNDIEMLEYAGHGYAMASGHPAALASARFRAPALAEDGVAQIIEKLLK</sequence>
<dbReference type="Gene3D" id="3.30.1240.10">
    <property type="match status" value="1"/>
</dbReference>
<dbReference type="SUPFAM" id="SSF56784">
    <property type="entry name" value="HAD-like"/>
    <property type="match status" value="1"/>
</dbReference>